<keyword evidence="1" id="KW-0472">Membrane</keyword>
<reference evidence="2 3" key="1">
    <citation type="journal article" date="2019" name="Int. J. Syst. Evol. Microbiol.">
        <title>The Global Catalogue of Microorganisms (GCM) 10K type strain sequencing project: providing services to taxonomists for standard genome sequencing and annotation.</title>
        <authorList>
            <consortium name="The Broad Institute Genomics Platform"/>
            <consortium name="The Broad Institute Genome Sequencing Center for Infectious Disease"/>
            <person name="Wu L."/>
            <person name="Ma J."/>
        </authorList>
    </citation>
    <scope>NUCLEOTIDE SEQUENCE [LARGE SCALE GENOMIC DNA]</scope>
    <source>
        <strain evidence="2 3">IBRC-M 10256</strain>
    </source>
</reference>
<keyword evidence="1" id="KW-0812">Transmembrane</keyword>
<evidence type="ECO:0000313" key="3">
    <source>
        <dbReference type="Proteomes" id="UP001595846"/>
    </source>
</evidence>
<feature type="transmembrane region" description="Helical" evidence="1">
    <location>
        <begin position="12"/>
        <end position="39"/>
    </location>
</feature>
<keyword evidence="3" id="KW-1185">Reference proteome</keyword>
<dbReference type="AlphaFoldDB" id="A0ABD5NT80"/>
<dbReference type="Proteomes" id="UP001595846">
    <property type="component" value="Unassembled WGS sequence"/>
</dbReference>
<proteinExistence type="predicted"/>
<sequence length="143" mass="14655">MASRVAKVRAALTAIGVVFAAALVLGIVILVLGSLVGYVGGTVFGGGDGTGFQGPDAEFETTLANDSVDVRYVDAEPIDASGIVFEVDGESQGTWATYAAGDPSTIEEGDAVTIDGVAPGDELVVRWTDGEVSQVLHRETLEP</sequence>
<protein>
    <submittedName>
        <fullName evidence="2">Type IV pilin</fullName>
    </submittedName>
</protein>
<accession>A0ABD5NT80</accession>
<organism evidence="2 3">
    <name type="scientific">Halovivax cerinus</name>
    <dbReference type="NCBI Taxonomy" id="1487865"/>
    <lineage>
        <taxon>Archaea</taxon>
        <taxon>Methanobacteriati</taxon>
        <taxon>Methanobacteriota</taxon>
        <taxon>Stenosarchaea group</taxon>
        <taxon>Halobacteria</taxon>
        <taxon>Halobacteriales</taxon>
        <taxon>Natrialbaceae</taxon>
        <taxon>Halovivax</taxon>
    </lineage>
</organism>
<keyword evidence="1" id="KW-1133">Transmembrane helix</keyword>
<gene>
    <name evidence="2" type="ORF">ACFOUR_16520</name>
</gene>
<evidence type="ECO:0000256" key="1">
    <source>
        <dbReference type="SAM" id="Phobius"/>
    </source>
</evidence>
<dbReference type="RefSeq" id="WP_256531520.1">
    <property type="nucleotide sequence ID" value="NZ_CP101824.1"/>
</dbReference>
<name>A0ABD5NT80_9EURY</name>
<dbReference type="EMBL" id="JBHSAQ010000014">
    <property type="protein sequence ID" value="MFC3959965.1"/>
    <property type="molecule type" value="Genomic_DNA"/>
</dbReference>
<evidence type="ECO:0000313" key="2">
    <source>
        <dbReference type="EMBL" id="MFC3959965.1"/>
    </source>
</evidence>
<dbReference type="GeneID" id="73904266"/>
<comment type="caution">
    <text evidence="2">The sequence shown here is derived from an EMBL/GenBank/DDBJ whole genome shotgun (WGS) entry which is preliminary data.</text>
</comment>